<evidence type="ECO:0000256" key="7">
    <source>
        <dbReference type="ARBA" id="ARBA00023136"/>
    </source>
</evidence>
<comment type="similarity">
    <text evidence="2 8">Belongs to the 4-toluene sulfonate uptake permease (TSUP) (TC 2.A.102) family.</text>
</comment>
<dbReference type="STRING" id="100225.SAMN05421595_0127"/>
<keyword evidence="3" id="KW-0813">Transport</keyword>
<feature type="transmembrane region" description="Helical" evidence="8">
    <location>
        <begin position="12"/>
        <end position="39"/>
    </location>
</feature>
<keyword evidence="10" id="KW-1185">Reference proteome</keyword>
<name>K6V9K4_9MICO</name>
<feature type="transmembrane region" description="Helical" evidence="8">
    <location>
        <begin position="45"/>
        <end position="65"/>
    </location>
</feature>
<gene>
    <name evidence="9" type="ORF">AUCHE_17_01250</name>
</gene>
<comment type="caution">
    <text evidence="9">The sequence shown here is derived from an EMBL/GenBank/DDBJ whole genome shotgun (WGS) entry which is preliminary data.</text>
</comment>
<sequence>MVDLHTLWPAVGFLAGFCAGGINVVVGAGTLVSFPLLLVAGFPPLTATIANTVGIVPGSASGVVVYRNELRTRRATVALLLPASSAGGVVGALLLLGFPSSVFTAVVPWLVGLGTLLVLLGPSIRRAVAARDMTSGAAPTRQSSTTPFDGPAPAFSGCATTAAGIVGAFVLGIYGGYFSAAQGILLIGFLGIISRLEMQDLNAIKNLTVLGVNVIAAAVFVVVSPSLIDWPLVACIAVGAAFGGGIGGRFAKRLSPAFLRGFVVIVGVGTSLFMLVR</sequence>
<keyword evidence="5 8" id="KW-0812">Transmembrane</keyword>
<dbReference type="EMBL" id="BAGZ01000017">
    <property type="protein sequence ID" value="GAB78913.1"/>
    <property type="molecule type" value="Genomic_DNA"/>
</dbReference>
<feature type="transmembrane region" description="Helical" evidence="8">
    <location>
        <begin position="177"/>
        <end position="194"/>
    </location>
</feature>
<feature type="transmembrane region" description="Helical" evidence="8">
    <location>
        <begin position="152"/>
        <end position="171"/>
    </location>
</feature>
<evidence type="ECO:0000256" key="1">
    <source>
        <dbReference type="ARBA" id="ARBA00004651"/>
    </source>
</evidence>
<evidence type="ECO:0000256" key="4">
    <source>
        <dbReference type="ARBA" id="ARBA00022475"/>
    </source>
</evidence>
<keyword evidence="6 8" id="KW-1133">Transmembrane helix</keyword>
<organism evidence="9 10">
    <name type="scientific">Austwickia chelonae NBRC 105200</name>
    <dbReference type="NCBI Taxonomy" id="1184607"/>
    <lineage>
        <taxon>Bacteria</taxon>
        <taxon>Bacillati</taxon>
        <taxon>Actinomycetota</taxon>
        <taxon>Actinomycetes</taxon>
        <taxon>Micrococcales</taxon>
        <taxon>Dermatophilaceae</taxon>
        <taxon>Austwickia</taxon>
    </lineage>
</organism>
<accession>K6V9K4</accession>
<dbReference type="eggNOG" id="COG0730">
    <property type="taxonomic scope" value="Bacteria"/>
</dbReference>
<dbReference type="OrthoDB" id="3782574at2"/>
<feature type="transmembrane region" description="Helical" evidence="8">
    <location>
        <begin position="206"/>
        <end position="224"/>
    </location>
</feature>
<evidence type="ECO:0000256" key="2">
    <source>
        <dbReference type="ARBA" id="ARBA00009142"/>
    </source>
</evidence>
<evidence type="ECO:0000256" key="3">
    <source>
        <dbReference type="ARBA" id="ARBA00022448"/>
    </source>
</evidence>
<keyword evidence="7 8" id="KW-0472">Membrane</keyword>
<dbReference type="Pfam" id="PF01925">
    <property type="entry name" value="TauE"/>
    <property type="match status" value="1"/>
</dbReference>
<dbReference type="AlphaFoldDB" id="K6V9K4"/>
<feature type="transmembrane region" description="Helical" evidence="8">
    <location>
        <begin position="102"/>
        <end position="121"/>
    </location>
</feature>
<evidence type="ECO:0000313" key="9">
    <source>
        <dbReference type="EMBL" id="GAB78913.1"/>
    </source>
</evidence>
<dbReference type="InterPro" id="IPR002781">
    <property type="entry name" value="TM_pro_TauE-like"/>
</dbReference>
<dbReference type="InterPro" id="IPR052017">
    <property type="entry name" value="TSUP"/>
</dbReference>
<feature type="transmembrane region" description="Helical" evidence="8">
    <location>
        <begin position="77"/>
        <end position="96"/>
    </location>
</feature>
<dbReference type="PANTHER" id="PTHR30269:SF0">
    <property type="entry name" value="MEMBRANE TRANSPORTER PROTEIN YFCA-RELATED"/>
    <property type="match status" value="1"/>
</dbReference>
<dbReference type="RefSeq" id="WP_006503670.1">
    <property type="nucleotide sequence ID" value="NZ_BAGZ01000017.1"/>
</dbReference>
<evidence type="ECO:0000256" key="6">
    <source>
        <dbReference type="ARBA" id="ARBA00022989"/>
    </source>
</evidence>
<protein>
    <recommendedName>
        <fullName evidence="8">Probable membrane transporter protein</fullName>
    </recommendedName>
</protein>
<reference evidence="9 10" key="1">
    <citation type="submission" date="2012-08" db="EMBL/GenBank/DDBJ databases">
        <title>Whole genome shotgun sequence of Austwickia chelonae NBRC 105200.</title>
        <authorList>
            <person name="Yoshida I."/>
            <person name="Hosoyama A."/>
            <person name="Tsuchikane K."/>
            <person name="Katsumata H."/>
            <person name="Ando Y."/>
            <person name="Ohji S."/>
            <person name="Hamada M."/>
            <person name="Tamura T."/>
            <person name="Yamazoe A."/>
            <person name="Yamazaki S."/>
            <person name="Fujita N."/>
        </authorList>
    </citation>
    <scope>NUCLEOTIDE SEQUENCE [LARGE SCALE GENOMIC DNA]</scope>
    <source>
        <strain evidence="9 10">NBRC 105200</strain>
    </source>
</reference>
<feature type="transmembrane region" description="Helical" evidence="8">
    <location>
        <begin position="257"/>
        <end position="276"/>
    </location>
</feature>
<proteinExistence type="inferred from homology"/>
<comment type="subcellular location">
    <subcellularLocation>
        <location evidence="1 8">Cell membrane</location>
        <topology evidence="1 8">Multi-pass membrane protein</topology>
    </subcellularLocation>
</comment>
<evidence type="ECO:0000313" key="10">
    <source>
        <dbReference type="Proteomes" id="UP000008495"/>
    </source>
</evidence>
<evidence type="ECO:0000256" key="5">
    <source>
        <dbReference type="ARBA" id="ARBA00022692"/>
    </source>
</evidence>
<dbReference type="GO" id="GO:0005886">
    <property type="term" value="C:plasma membrane"/>
    <property type="evidence" value="ECO:0007669"/>
    <property type="project" value="UniProtKB-SubCell"/>
</dbReference>
<keyword evidence="4 8" id="KW-1003">Cell membrane</keyword>
<dbReference type="PANTHER" id="PTHR30269">
    <property type="entry name" value="TRANSMEMBRANE PROTEIN YFCA"/>
    <property type="match status" value="1"/>
</dbReference>
<dbReference type="Proteomes" id="UP000008495">
    <property type="component" value="Unassembled WGS sequence"/>
</dbReference>
<evidence type="ECO:0000256" key="8">
    <source>
        <dbReference type="RuleBase" id="RU363041"/>
    </source>
</evidence>
<feature type="transmembrane region" description="Helical" evidence="8">
    <location>
        <begin position="230"/>
        <end position="250"/>
    </location>
</feature>